<dbReference type="Proteomes" id="UP001521116">
    <property type="component" value="Unassembled WGS sequence"/>
</dbReference>
<keyword evidence="4" id="KW-0560">Oxidoreductase</keyword>
<accession>A0ABR3SUC9</accession>
<evidence type="ECO:0000256" key="2">
    <source>
        <dbReference type="ARBA" id="ARBA00022723"/>
    </source>
</evidence>
<dbReference type="Pfam" id="PF00067">
    <property type="entry name" value="p450"/>
    <property type="match status" value="1"/>
</dbReference>
<dbReference type="PRINTS" id="PR00463">
    <property type="entry name" value="EP450I"/>
</dbReference>
<evidence type="ECO:0008006" key="7">
    <source>
        <dbReference type="Google" id="ProtNLM"/>
    </source>
</evidence>
<keyword evidence="6" id="KW-1185">Reference proteome</keyword>
<dbReference type="InterPro" id="IPR002401">
    <property type="entry name" value="Cyt_P450_E_grp-I"/>
</dbReference>
<comment type="similarity">
    <text evidence="4">Belongs to the cytochrome P450 family.</text>
</comment>
<dbReference type="PANTHER" id="PTHR24305">
    <property type="entry name" value="CYTOCHROME P450"/>
    <property type="match status" value="1"/>
</dbReference>
<reference evidence="5 6" key="1">
    <citation type="submission" date="2024-02" db="EMBL/GenBank/DDBJ databases">
        <title>De novo assembly and annotation of 12 fungi associated with fruit tree decline syndrome in Ontario, Canada.</title>
        <authorList>
            <person name="Sulman M."/>
            <person name="Ellouze W."/>
            <person name="Ilyukhin E."/>
        </authorList>
    </citation>
    <scope>NUCLEOTIDE SEQUENCE [LARGE SCALE GENOMIC DNA]</scope>
    <source>
        <strain evidence="5 6">M1-105</strain>
    </source>
</reference>
<sequence length="441" mass="50401">MVIAAVFKATLSFYRVHMHPLSNFPGPDEAAVSRDWQRSVVMEGHPELTYEQLHDKYNKKAIRVAPNELHISDVNLYKTIYRQGSPYLKDPAFYAGFGEPTSLFPDVDQQRHKQLRKIMNPMFSKGTINKYEILIKEQLQLLTDKLRRLSTEGPIEMHKAFKCFTGDVIGGIAFGRPIGLINESPNTFDASLLRRMEAIMEVPIRMRYSRIMKVLSLITPEKIACMLDENVGVYFELRDASFAIECLHQSKIRESPSPYPILFDELNSLPENIQRTEAGDLLVAALDTVAFTLSTALFHMSANPKIQERLRAVLKDKILDKSQILPLKELEQIDYLTIINMSAHTMNFSKELWGDDAPVFNPDRWIDGKGKSLEQNLHSFSKGTRQCIGINLAYAEIFTALAYLIRNFRMTTKTTEWQGVDRFTYQVPSSGLVMNIEPIED</sequence>
<dbReference type="PANTHER" id="PTHR24305:SF234">
    <property type="entry name" value="CYTOCHROME P450"/>
    <property type="match status" value="1"/>
</dbReference>
<dbReference type="CDD" id="cd11062">
    <property type="entry name" value="CYP58-like"/>
    <property type="match status" value="1"/>
</dbReference>
<comment type="cofactor">
    <cofactor evidence="1">
        <name>heme</name>
        <dbReference type="ChEBI" id="CHEBI:30413"/>
    </cofactor>
</comment>
<keyword evidence="3 4" id="KW-0408">Iron</keyword>
<dbReference type="PROSITE" id="PS00086">
    <property type="entry name" value="CYTOCHROME_P450"/>
    <property type="match status" value="1"/>
</dbReference>
<keyword evidence="2 4" id="KW-0479">Metal-binding</keyword>
<proteinExistence type="inferred from homology"/>
<comment type="caution">
    <text evidence="5">The sequence shown here is derived from an EMBL/GenBank/DDBJ whole genome shotgun (WGS) entry which is preliminary data.</text>
</comment>
<evidence type="ECO:0000313" key="5">
    <source>
        <dbReference type="EMBL" id="KAL1629222.1"/>
    </source>
</evidence>
<keyword evidence="4" id="KW-0349">Heme</keyword>
<keyword evidence="4" id="KW-0503">Monooxygenase</keyword>
<name>A0ABR3SUC9_9PEZI</name>
<organism evidence="5 6">
    <name type="scientific">Neofusicoccum ribis</name>
    <dbReference type="NCBI Taxonomy" id="45134"/>
    <lineage>
        <taxon>Eukaryota</taxon>
        <taxon>Fungi</taxon>
        <taxon>Dikarya</taxon>
        <taxon>Ascomycota</taxon>
        <taxon>Pezizomycotina</taxon>
        <taxon>Dothideomycetes</taxon>
        <taxon>Dothideomycetes incertae sedis</taxon>
        <taxon>Botryosphaeriales</taxon>
        <taxon>Botryosphaeriaceae</taxon>
        <taxon>Neofusicoccum</taxon>
    </lineage>
</organism>
<dbReference type="InterPro" id="IPR036396">
    <property type="entry name" value="Cyt_P450_sf"/>
</dbReference>
<dbReference type="Gene3D" id="1.10.630.10">
    <property type="entry name" value="Cytochrome P450"/>
    <property type="match status" value="2"/>
</dbReference>
<gene>
    <name evidence="5" type="ORF">SLS56_005445</name>
</gene>
<protein>
    <recommendedName>
        <fullName evidence="7">Cytochrome P450</fullName>
    </recommendedName>
</protein>
<dbReference type="InterPro" id="IPR017972">
    <property type="entry name" value="Cyt_P450_CS"/>
</dbReference>
<dbReference type="InterPro" id="IPR050121">
    <property type="entry name" value="Cytochrome_P450_monoxygenase"/>
</dbReference>
<evidence type="ECO:0000256" key="1">
    <source>
        <dbReference type="ARBA" id="ARBA00001971"/>
    </source>
</evidence>
<dbReference type="EMBL" id="JAJVDC020000055">
    <property type="protein sequence ID" value="KAL1629222.1"/>
    <property type="molecule type" value="Genomic_DNA"/>
</dbReference>
<dbReference type="SUPFAM" id="SSF48264">
    <property type="entry name" value="Cytochrome P450"/>
    <property type="match status" value="1"/>
</dbReference>
<dbReference type="InterPro" id="IPR001128">
    <property type="entry name" value="Cyt_P450"/>
</dbReference>
<evidence type="ECO:0000256" key="3">
    <source>
        <dbReference type="ARBA" id="ARBA00023004"/>
    </source>
</evidence>
<evidence type="ECO:0000256" key="4">
    <source>
        <dbReference type="RuleBase" id="RU000461"/>
    </source>
</evidence>
<evidence type="ECO:0000313" key="6">
    <source>
        <dbReference type="Proteomes" id="UP001521116"/>
    </source>
</evidence>